<reference evidence="2 3" key="1">
    <citation type="journal article" date="2024" name="J Genomics">
        <title>Draft genome sequencing and assembly of Favolaschia claudopus CIRM-BRFM 2984 isolated from oak limbs.</title>
        <authorList>
            <person name="Navarro D."/>
            <person name="Drula E."/>
            <person name="Chaduli D."/>
            <person name="Cazenave R."/>
            <person name="Ahrendt S."/>
            <person name="Wang J."/>
            <person name="Lipzen A."/>
            <person name="Daum C."/>
            <person name="Barry K."/>
            <person name="Grigoriev I.V."/>
            <person name="Favel A."/>
            <person name="Rosso M.N."/>
            <person name="Martin F."/>
        </authorList>
    </citation>
    <scope>NUCLEOTIDE SEQUENCE [LARGE SCALE GENOMIC DNA]</scope>
    <source>
        <strain evidence="2 3">CIRM-BRFM 2984</strain>
    </source>
</reference>
<feature type="region of interest" description="Disordered" evidence="1">
    <location>
        <begin position="47"/>
        <end position="69"/>
    </location>
</feature>
<dbReference type="AlphaFoldDB" id="A0AAV9ZRW3"/>
<feature type="compositionally biased region" description="Basic and acidic residues" evidence="1">
    <location>
        <begin position="47"/>
        <end position="65"/>
    </location>
</feature>
<protein>
    <submittedName>
        <fullName evidence="2">Uncharacterized protein</fullName>
    </submittedName>
</protein>
<evidence type="ECO:0000313" key="2">
    <source>
        <dbReference type="EMBL" id="KAK6991465.1"/>
    </source>
</evidence>
<evidence type="ECO:0000313" key="3">
    <source>
        <dbReference type="Proteomes" id="UP001362999"/>
    </source>
</evidence>
<proteinExistence type="predicted"/>
<organism evidence="2 3">
    <name type="scientific">Favolaschia claudopus</name>
    <dbReference type="NCBI Taxonomy" id="2862362"/>
    <lineage>
        <taxon>Eukaryota</taxon>
        <taxon>Fungi</taxon>
        <taxon>Dikarya</taxon>
        <taxon>Basidiomycota</taxon>
        <taxon>Agaricomycotina</taxon>
        <taxon>Agaricomycetes</taxon>
        <taxon>Agaricomycetidae</taxon>
        <taxon>Agaricales</taxon>
        <taxon>Marasmiineae</taxon>
        <taxon>Mycenaceae</taxon>
        <taxon>Favolaschia</taxon>
    </lineage>
</organism>
<dbReference type="EMBL" id="JAWWNJ010000117">
    <property type="protein sequence ID" value="KAK6991465.1"/>
    <property type="molecule type" value="Genomic_DNA"/>
</dbReference>
<comment type="caution">
    <text evidence="2">The sequence shown here is derived from an EMBL/GenBank/DDBJ whole genome shotgun (WGS) entry which is preliminary data.</text>
</comment>
<feature type="region of interest" description="Disordered" evidence="1">
    <location>
        <begin position="91"/>
        <end position="128"/>
    </location>
</feature>
<evidence type="ECO:0000256" key="1">
    <source>
        <dbReference type="SAM" id="MobiDB-lite"/>
    </source>
</evidence>
<accession>A0AAV9ZRW3</accession>
<name>A0AAV9ZRW3_9AGAR</name>
<dbReference type="Proteomes" id="UP001362999">
    <property type="component" value="Unassembled WGS sequence"/>
</dbReference>
<gene>
    <name evidence="2" type="ORF">R3P38DRAFT_2803767</name>
</gene>
<sequence>MDKINELIDFSLDPPWVEGAGKEAAFSRAGNRKSANDPRILAAKVPREWRPSEMAERNSKDRNRQDVSTVSNHLAIRGFHRMDVSNIPIGTEKTSHRQLARRQSDGSWQTSSRRASTANIDSEELDAEPEDLEIHDKVKDPLAWLNLPDLRTASTGRFDLADDFDIKQYLHILASSVEGSFAEILKTCIGFKIAHAEIDKLQTDIIDWIRKTEGNYV</sequence>
<feature type="compositionally biased region" description="Polar residues" evidence="1">
    <location>
        <begin position="105"/>
        <end position="120"/>
    </location>
</feature>
<keyword evidence="3" id="KW-1185">Reference proteome</keyword>